<dbReference type="PANTHER" id="PTHR37841:SF1">
    <property type="entry name" value="DUF3298 DOMAIN-CONTAINING PROTEIN"/>
    <property type="match status" value="1"/>
</dbReference>
<evidence type="ECO:0000313" key="1">
    <source>
        <dbReference type="EMBL" id="MDG0792797.1"/>
    </source>
</evidence>
<name>A0A9X4KLT0_9BACL</name>
<gene>
    <name evidence="1" type="ORF">OMP38_19415</name>
</gene>
<evidence type="ECO:0000313" key="2">
    <source>
        <dbReference type="Proteomes" id="UP001153387"/>
    </source>
</evidence>
<reference evidence="1 2" key="1">
    <citation type="submission" date="2022-10" db="EMBL/GenBank/DDBJ databases">
        <title>Comparative genomic analysis of Cohnella hashimotonis sp. nov., isolated from the International Space Station.</title>
        <authorList>
            <person name="Simpson A."/>
            <person name="Venkateswaran K."/>
        </authorList>
    </citation>
    <scope>NUCLEOTIDE SEQUENCE [LARGE SCALE GENOMIC DNA]</scope>
    <source>
        <strain evidence="1 2">DSM 18997</strain>
    </source>
</reference>
<dbReference type="Pfam" id="PF14903">
    <property type="entry name" value="WG_beta_rep"/>
    <property type="match status" value="2"/>
</dbReference>
<dbReference type="InterPro" id="IPR032774">
    <property type="entry name" value="WG_beta_rep"/>
</dbReference>
<protein>
    <submittedName>
        <fullName evidence="1">WG repeat-containing protein</fullName>
    </submittedName>
</protein>
<comment type="caution">
    <text evidence="1">The sequence shown here is derived from an EMBL/GenBank/DDBJ whole genome shotgun (WGS) entry which is preliminary data.</text>
</comment>
<proteinExistence type="predicted"/>
<dbReference type="EMBL" id="JAPDHZ010000003">
    <property type="protein sequence ID" value="MDG0792797.1"/>
    <property type="molecule type" value="Genomic_DNA"/>
</dbReference>
<dbReference type="Proteomes" id="UP001153387">
    <property type="component" value="Unassembled WGS sequence"/>
</dbReference>
<dbReference type="PANTHER" id="PTHR37841">
    <property type="entry name" value="GLR2918 PROTEIN"/>
    <property type="match status" value="1"/>
</dbReference>
<sequence>MSAETDGVEQSTGVFGYLNAKGEWAIPAQYEEGYAFSDGLAAVVKDGAVQFIDKTGKTVLETDYDDVGDFSEGLAAFEQDGKYGYINKKGRCRHRADLRSGGCLQRRIGVRHQGRMGRLDQREGRVRREEGLCSARRN</sequence>
<organism evidence="1 2">
    <name type="scientific">Cohnella ginsengisoli</name>
    <dbReference type="NCBI Taxonomy" id="425004"/>
    <lineage>
        <taxon>Bacteria</taxon>
        <taxon>Bacillati</taxon>
        <taxon>Bacillota</taxon>
        <taxon>Bacilli</taxon>
        <taxon>Bacillales</taxon>
        <taxon>Paenibacillaceae</taxon>
        <taxon>Cohnella</taxon>
    </lineage>
</organism>
<dbReference type="AlphaFoldDB" id="A0A9X4KLT0"/>
<keyword evidence="2" id="KW-1185">Reference proteome</keyword>
<accession>A0A9X4KLT0</accession>
<dbReference type="SUPFAM" id="SSF69360">
    <property type="entry name" value="Cell wall binding repeat"/>
    <property type="match status" value="1"/>
</dbReference>